<comment type="similarity">
    <text evidence="1">Belongs to the glycosyl hydrolase 1 family.</text>
</comment>
<dbReference type="HOGENOM" id="CLU_001859_1_3_1"/>
<sequence>MASIRNQWGIFRYLSEVFTEPSPIKGQPEGSISTMISTAVLASLLAVVQALPASDMSVEVSPRYAYSQFTFPPNAAPTYAKGLPKPSTVTNYGPHYTEVSHLLGDLKTTTWGNWNPNATATATDKDDPYGQYAWSQLWENVALKNFTSTGIYSTTVDPTPVPSESLVLPPPDVFSFDDNLKFPSDFVFGVAGSAAQIEGAIAMEGRSPTIMEVLVRDSRPKDYVTNENYYLYKQDLLRLAQMGVKTYSFSIPWTRILPFVTPGTPVNKQGIDHYDDLINYCLELGIQPMVTLTHFDSPVQFLGGKVPLATDYPLNFYAGYANDTFVEAFVNYGKIVMSHFADRVGLFVTFNEPYLYAGYPLGVKNVVTAHAALYDFYHNELKGCGKVGIKFNDNFGVPKNATDPQDVAAANRFQDFQLGSFANPLFLGQDYPEAWKSTFSNETEIFFSAEELKNVSKKVDFLGIDPYTYTVVTPPEEGIAACQANTSHSLWPLCVNETQTREDGWKMGYRSESYVYTTPVEFRQYLNYLWNTFKAPVFVTEYGFPEWKETEKELGDQLFDQARSIYYRSYLDAMLKAIHEDKVEVMGSLAWSFQDNWEFGSADQLFGMQVVNTTTQERFFKKSFFDYVKFYQDRI</sequence>
<evidence type="ECO:0008006" key="4">
    <source>
        <dbReference type="Google" id="ProtNLM"/>
    </source>
</evidence>
<protein>
    <recommendedName>
        <fullName evidence="4">Beta-glucosidase</fullName>
    </recommendedName>
</protein>
<dbReference type="RefSeq" id="XP_001483617.2">
    <property type="nucleotide sequence ID" value="XM_001483567.1"/>
</dbReference>
<dbReference type="Pfam" id="PF00232">
    <property type="entry name" value="Glyco_hydro_1"/>
    <property type="match status" value="1"/>
</dbReference>
<dbReference type="InterPro" id="IPR017853">
    <property type="entry name" value="GH"/>
</dbReference>
<dbReference type="PANTHER" id="PTHR10353">
    <property type="entry name" value="GLYCOSYL HYDROLASE"/>
    <property type="match status" value="1"/>
</dbReference>
<dbReference type="STRING" id="294746.A5DM45"/>
<evidence type="ECO:0000313" key="3">
    <source>
        <dbReference type="Proteomes" id="UP000001997"/>
    </source>
</evidence>
<gene>
    <name evidence="2" type="ORF">PGUG_04346</name>
</gene>
<dbReference type="SUPFAM" id="SSF51445">
    <property type="entry name" value="(Trans)glycosidases"/>
    <property type="match status" value="1"/>
</dbReference>
<evidence type="ECO:0000313" key="2">
    <source>
        <dbReference type="EMBL" id="EDK40248.2"/>
    </source>
</evidence>
<reference evidence="2 3" key="1">
    <citation type="journal article" date="2009" name="Nature">
        <title>Evolution of pathogenicity and sexual reproduction in eight Candida genomes.</title>
        <authorList>
            <person name="Butler G."/>
            <person name="Rasmussen M.D."/>
            <person name="Lin M.F."/>
            <person name="Santos M.A."/>
            <person name="Sakthikumar S."/>
            <person name="Munro C.A."/>
            <person name="Rheinbay E."/>
            <person name="Grabherr M."/>
            <person name="Forche A."/>
            <person name="Reedy J.L."/>
            <person name="Agrafioti I."/>
            <person name="Arnaud M.B."/>
            <person name="Bates S."/>
            <person name="Brown A.J."/>
            <person name="Brunke S."/>
            <person name="Costanzo M.C."/>
            <person name="Fitzpatrick D.A."/>
            <person name="de Groot P.W."/>
            <person name="Harris D."/>
            <person name="Hoyer L.L."/>
            <person name="Hube B."/>
            <person name="Klis F.M."/>
            <person name="Kodira C."/>
            <person name="Lennard N."/>
            <person name="Logue M.E."/>
            <person name="Martin R."/>
            <person name="Neiman A.M."/>
            <person name="Nikolaou E."/>
            <person name="Quail M.A."/>
            <person name="Quinn J."/>
            <person name="Santos M.C."/>
            <person name="Schmitzberger F.F."/>
            <person name="Sherlock G."/>
            <person name="Shah P."/>
            <person name="Silverstein K.A."/>
            <person name="Skrzypek M.S."/>
            <person name="Soll D."/>
            <person name="Staggs R."/>
            <person name="Stansfield I."/>
            <person name="Stumpf M.P."/>
            <person name="Sudbery P.E."/>
            <person name="Srikantha T."/>
            <person name="Zeng Q."/>
            <person name="Berman J."/>
            <person name="Berriman M."/>
            <person name="Heitman J."/>
            <person name="Gow N.A."/>
            <person name="Lorenz M.C."/>
            <person name="Birren B.W."/>
            <person name="Kellis M."/>
            <person name="Cuomo C.A."/>
        </authorList>
    </citation>
    <scope>NUCLEOTIDE SEQUENCE [LARGE SCALE GENOMIC DNA]</scope>
    <source>
        <strain evidence="3">ATCC 6260 / CBS 566 / DSM 6381 / JCM 1539 / NBRC 10279 / NRRL Y-324</strain>
    </source>
</reference>
<dbReference type="InterPro" id="IPR001360">
    <property type="entry name" value="Glyco_hydro_1"/>
</dbReference>
<dbReference type="InParanoid" id="A5DM45"/>
<dbReference type="AlphaFoldDB" id="A5DM45"/>
<dbReference type="OMA" id="HAQVYHF"/>
<keyword evidence="3" id="KW-1185">Reference proteome</keyword>
<proteinExistence type="inferred from homology"/>
<dbReference type="EMBL" id="CH408159">
    <property type="protein sequence ID" value="EDK40248.2"/>
    <property type="molecule type" value="Genomic_DNA"/>
</dbReference>
<dbReference type="GO" id="GO:0005975">
    <property type="term" value="P:carbohydrate metabolic process"/>
    <property type="evidence" value="ECO:0007669"/>
    <property type="project" value="InterPro"/>
</dbReference>
<evidence type="ECO:0000256" key="1">
    <source>
        <dbReference type="RuleBase" id="RU003690"/>
    </source>
</evidence>
<dbReference type="PRINTS" id="PR00131">
    <property type="entry name" value="GLHYDRLASE1"/>
</dbReference>
<accession>A5DM45</accession>
<dbReference type="KEGG" id="pgu:PGUG_04346"/>
<dbReference type="GeneID" id="5125583"/>
<name>A5DM45_PICGU</name>
<dbReference type="Gene3D" id="3.20.20.80">
    <property type="entry name" value="Glycosidases"/>
    <property type="match status" value="1"/>
</dbReference>
<dbReference type="GO" id="GO:0008422">
    <property type="term" value="F:beta-glucosidase activity"/>
    <property type="evidence" value="ECO:0007669"/>
    <property type="project" value="TreeGrafter"/>
</dbReference>
<dbReference type="Proteomes" id="UP000001997">
    <property type="component" value="Unassembled WGS sequence"/>
</dbReference>
<dbReference type="eggNOG" id="KOG0626">
    <property type="taxonomic scope" value="Eukaryota"/>
</dbReference>
<dbReference type="OrthoDB" id="65569at2759"/>
<dbReference type="PANTHER" id="PTHR10353:SF53">
    <property type="entry name" value="BETA-1,4-GLUCOSIDASE (EUROFUNG)"/>
    <property type="match status" value="1"/>
</dbReference>
<organism evidence="2 3">
    <name type="scientific">Meyerozyma guilliermondii (strain ATCC 6260 / CBS 566 / DSM 6381 / JCM 1539 / NBRC 10279 / NRRL Y-324)</name>
    <name type="common">Yeast</name>
    <name type="synonym">Candida guilliermondii</name>
    <dbReference type="NCBI Taxonomy" id="294746"/>
    <lineage>
        <taxon>Eukaryota</taxon>
        <taxon>Fungi</taxon>
        <taxon>Dikarya</taxon>
        <taxon>Ascomycota</taxon>
        <taxon>Saccharomycotina</taxon>
        <taxon>Pichiomycetes</taxon>
        <taxon>Debaryomycetaceae</taxon>
        <taxon>Meyerozyma</taxon>
    </lineage>
</organism>